<dbReference type="Proteomes" id="UP001597545">
    <property type="component" value="Unassembled WGS sequence"/>
</dbReference>
<evidence type="ECO:0000256" key="1">
    <source>
        <dbReference type="SAM" id="Phobius"/>
    </source>
</evidence>
<feature type="transmembrane region" description="Helical" evidence="1">
    <location>
        <begin position="744"/>
        <end position="770"/>
    </location>
</feature>
<dbReference type="Pfam" id="PF12969">
    <property type="entry name" value="DUF3857"/>
    <property type="match status" value="1"/>
</dbReference>
<dbReference type="InterPro" id="IPR038765">
    <property type="entry name" value="Papain-like_cys_pep_sf"/>
</dbReference>
<feature type="domain" description="Transglutaminase-like" evidence="2">
    <location>
        <begin position="285"/>
        <end position="364"/>
    </location>
</feature>
<dbReference type="InterPro" id="IPR024618">
    <property type="entry name" value="DUF3857"/>
</dbReference>
<dbReference type="Gene3D" id="3.10.620.30">
    <property type="match status" value="1"/>
</dbReference>
<dbReference type="Gene3D" id="2.60.40.3140">
    <property type="match status" value="1"/>
</dbReference>
<evidence type="ECO:0000313" key="5">
    <source>
        <dbReference type="Proteomes" id="UP001597545"/>
    </source>
</evidence>
<dbReference type="SUPFAM" id="SSF54001">
    <property type="entry name" value="Cysteine proteinases"/>
    <property type="match status" value="1"/>
</dbReference>
<organism evidence="4 5">
    <name type="scientific">Sphingobacterium suaedae</name>
    <dbReference type="NCBI Taxonomy" id="1686402"/>
    <lineage>
        <taxon>Bacteria</taxon>
        <taxon>Pseudomonadati</taxon>
        <taxon>Bacteroidota</taxon>
        <taxon>Sphingobacteriia</taxon>
        <taxon>Sphingobacteriales</taxon>
        <taxon>Sphingobacteriaceae</taxon>
        <taxon>Sphingobacterium</taxon>
    </lineage>
</organism>
<feature type="transmembrane region" description="Helical" evidence="1">
    <location>
        <begin position="659"/>
        <end position="679"/>
    </location>
</feature>
<evidence type="ECO:0000313" key="4">
    <source>
        <dbReference type="EMBL" id="MFD2547552.1"/>
    </source>
</evidence>
<evidence type="ECO:0000259" key="3">
    <source>
        <dbReference type="Pfam" id="PF12969"/>
    </source>
</evidence>
<accession>A0ABW5KFP2</accession>
<feature type="domain" description="DUF3857" evidence="3">
    <location>
        <begin position="68"/>
        <end position="226"/>
    </location>
</feature>
<proteinExistence type="predicted"/>
<feature type="transmembrane region" description="Helical" evidence="1">
    <location>
        <begin position="782"/>
        <end position="804"/>
    </location>
</feature>
<dbReference type="Pfam" id="PF01841">
    <property type="entry name" value="Transglut_core"/>
    <property type="match status" value="1"/>
</dbReference>
<feature type="transmembrane region" description="Helical" evidence="1">
    <location>
        <begin position="816"/>
        <end position="832"/>
    </location>
</feature>
<dbReference type="InterPro" id="IPR002931">
    <property type="entry name" value="Transglutaminase-like"/>
</dbReference>
<keyword evidence="1" id="KW-0812">Transmembrane</keyword>
<protein>
    <submittedName>
        <fullName evidence="4">DUF3857 domain-containing protein</fullName>
    </submittedName>
</protein>
<dbReference type="Pfam" id="PF10754">
    <property type="entry name" value="DUF2569"/>
    <property type="match status" value="1"/>
</dbReference>
<comment type="caution">
    <text evidence="4">The sequence shown here is derived from an EMBL/GenBank/DDBJ whole genome shotgun (WGS) entry which is preliminary data.</text>
</comment>
<keyword evidence="1" id="KW-0472">Membrane</keyword>
<feature type="transmembrane region" description="Helical" evidence="1">
    <location>
        <begin position="699"/>
        <end position="719"/>
    </location>
</feature>
<sequence>MKLTYFFPLVLFLLMYGFGFSATPSISKANLPNWIRQSSNQPKALDLADISDGYYYERIEYQVNLAEQTRFYRDVKVLTEHAGAEHAGQVTIVFDPQYQQLIMHELFVVRGGKHLDRLDLGKFEMIASESELSRSIYNGTYAAYFLLEDLRKDDKIVLSYSLRGFNPVFDNRFADTYFLQGYEPFGLLHVNYVVPKTRSLKFKTFKGAPTAEQQDLGHAVSYYWDIAGTDHVETEANMPIWYPTRQRIECSEFSKWSDVAKWAGNVNPIPPLVAGGKLYQFSERLWQESKHDSVVYAQKVTDFVQNDIRYMGVEVGEYSHRANNPEKVFAQRYGDCKDKSVLLATMLRHKGIDATLILANTYEEYGLDQYLPSPFAFNHMVVRLSIDGRRQYIDPTIMNQGGSFSERYFPFYGKVLEVKAGGVLQDTEKVLSGTTRVEEKFKLRRDGGAQLDVVTIYSGSNADDIRTYFKQTAKNTIDKSYLEYYQGFYKGLVRQTPLTYQDDPVRNIFRVEEHYNMHSFSEIEVGTNRRSISVYATNLSSYLPTISDGRLTPIALRYPLSLEHDIYIINPDGIPVSPMKENEFMDRESYYYGKNIVTINDTLKIAFRLGFHDTYVKAEEVAAYQSDFADKERFFSSAVYLDDDGLVSGSTTAHETNGWSVFGFVVLLGLFTWLVVTYYHPRRASTLIPVYDEMRYDRIGGWLVLLLIALCATAIRVFYEGMLRLFFTQQMWDTLDYNVGVHPWLYAGIFMTMFVGNTVIFFLSVYAAYLLVKRRDIFPQTLFFLLMFQLAVVLADVVLTYTIFREQQAEADDYSEIVRAISFALIWSLYLFHSTRVKGTFLVQSDQVAQAEALVAPALPSIPVSVFESTDNTSHGGGSEHDVQRDN</sequence>
<keyword evidence="5" id="KW-1185">Reference proteome</keyword>
<evidence type="ECO:0000259" key="2">
    <source>
        <dbReference type="Pfam" id="PF01841"/>
    </source>
</evidence>
<keyword evidence="1" id="KW-1133">Transmembrane helix</keyword>
<reference evidence="5" key="1">
    <citation type="journal article" date="2019" name="Int. J. Syst. Evol. Microbiol.">
        <title>The Global Catalogue of Microorganisms (GCM) 10K type strain sequencing project: providing services to taxonomists for standard genome sequencing and annotation.</title>
        <authorList>
            <consortium name="The Broad Institute Genomics Platform"/>
            <consortium name="The Broad Institute Genome Sequencing Center for Infectious Disease"/>
            <person name="Wu L."/>
            <person name="Ma J."/>
        </authorList>
    </citation>
    <scope>NUCLEOTIDE SEQUENCE [LARGE SCALE GENOMIC DNA]</scope>
    <source>
        <strain evidence="5">KCTC 42662</strain>
    </source>
</reference>
<dbReference type="InterPro" id="IPR019690">
    <property type="entry name" value="DUF2569"/>
</dbReference>
<gene>
    <name evidence="4" type="ORF">ACFSR5_07840</name>
</gene>
<dbReference type="EMBL" id="JBHULR010000003">
    <property type="protein sequence ID" value="MFD2547552.1"/>
    <property type="molecule type" value="Genomic_DNA"/>
</dbReference>
<name>A0ABW5KFP2_9SPHI</name>
<dbReference type="RefSeq" id="WP_380902415.1">
    <property type="nucleotide sequence ID" value="NZ_JBHUEG010000007.1"/>
</dbReference>